<reference evidence="2" key="1">
    <citation type="submission" date="2020-11" db="EMBL/GenBank/DDBJ databases">
        <authorList>
            <person name="Whitehead M."/>
        </authorList>
    </citation>
    <scope>NUCLEOTIDE SEQUENCE</scope>
    <source>
        <strain evidence="2">EGII</strain>
    </source>
</reference>
<protein>
    <submittedName>
        <fullName evidence="2">(Mediterranean fruit fly) hypothetical protein</fullName>
    </submittedName>
</protein>
<sequence>MYTNYVQISTNNKSTCCCHPPLSGTPSDLLTSITTNIITGTSNQRQNTTAPAESTTDYNP</sequence>
<gene>
    <name evidence="2" type="ORF">CCAP1982_LOCUS6850</name>
</gene>
<comment type="caution">
    <text evidence="2">The sequence shown here is derived from an EMBL/GenBank/DDBJ whole genome shotgun (WGS) entry which is preliminary data.</text>
</comment>
<evidence type="ECO:0000313" key="3">
    <source>
        <dbReference type="Proteomes" id="UP000606786"/>
    </source>
</evidence>
<proteinExistence type="predicted"/>
<evidence type="ECO:0000256" key="1">
    <source>
        <dbReference type="SAM" id="MobiDB-lite"/>
    </source>
</evidence>
<feature type="compositionally biased region" description="Polar residues" evidence="1">
    <location>
        <begin position="44"/>
        <end position="60"/>
    </location>
</feature>
<name>A0A811UHR8_CERCA</name>
<dbReference type="AlphaFoldDB" id="A0A811UHR8"/>
<accession>A0A811UHR8</accession>
<dbReference type="Proteomes" id="UP000606786">
    <property type="component" value="Unassembled WGS sequence"/>
</dbReference>
<organism evidence="2 3">
    <name type="scientific">Ceratitis capitata</name>
    <name type="common">Mediterranean fruit fly</name>
    <name type="synonym">Tephritis capitata</name>
    <dbReference type="NCBI Taxonomy" id="7213"/>
    <lineage>
        <taxon>Eukaryota</taxon>
        <taxon>Metazoa</taxon>
        <taxon>Ecdysozoa</taxon>
        <taxon>Arthropoda</taxon>
        <taxon>Hexapoda</taxon>
        <taxon>Insecta</taxon>
        <taxon>Pterygota</taxon>
        <taxon>Neoptera</taxon>
        <taxon>Endopterygota</taxon>
        <taxon>Diptera</taxon>
        <taxon>Brachycera</taxon>
        <taxon>Muscomorpha</taxon>
        <taxon>Tephritoidea</taxon>
        <taxon>Tephritidae</taxon>
        <taxon>Ceratitis</taxon>
        <taxon>Ceratitis</taxon>
    </lineage>
</organism>
<dbReference type="EMBL" id="CAJHJT010000012">
    <property type="protein sequence ID" value="CAD6998240.1"/>
    <property type="molecule type" value="Genomic_DNA"/>
</dbReference>
<keyword evidence="3" id="KW-1185">Reference proteome</keyword>
<feature type="region of interest" description="Disordered" evidence="1">
    <location>
        <begin position="38"/>
        <end position="60"/>
    </location>
</feature>
<evidence type="ECO:0000313" key="2">
    <source>
        <dbReference type="EMBL" id="CAD6998240.1"/>
    </source>
</evidence>